<dbReference type="AlphaFoldDB" id="A0A5P9P5K8"/>
<dbReference type="OrthoDB" id="293202at2157"/>
<evidence type="ECO:0000313" key="3">
    <source>
        <dbReference type="EMBL" id="QFU83449.1"/>
    </source>
</evidence>
<keyword evidence="1" id="KW-1133">Transmembrane helix</keyword>
<dbReference type="Pfam" id="PF26514">
    <property type="entry name" value="DUF8173"/>
    <property type="match status" value="1"/>
</dbReference>
<dbReference type="Proteomes" id="UP000326170">
    <property type="component" value="Chromosome"/>
</dbReference>
<organism evidence="3 4">
    <name type="scientific">Natronorubrum aibiense</name>
    <dbReference type="NCBI Taxonomy" id="348826"/>
    <lineage>
        <taxon>Archaea</taxon>
        <taxon>Methanobacteriati</taxon>
        <taxon>Methanobacteriota</taxon>
        <taxon>Stenosarchaea group</taxon>
        <taxon>Halobacteria</taxon>
        <taxon>Halobacteriales</taxon>
        <taxon>Natrialbaceae</taxon>
        <taxon>Natronorubrum</taxon>
    </lineage>
</organism>
<dbReference type="InterPro" id="IPR058486">
    <property type="entry name" value="DUF8173"/>
</dbReference>
<dbReference type="EMBL" id="CP045488">
    <property type="protein sequence ID" value="QFU83449.1"/>
    <property type="molecule type" value="Genomic_DNA"/>
</dbReference>
<feature type="transmembrane region" description="Helical" evidence="1">
    <location>
        <begin position="69"/>
        <end position="98"/>
    </location>
</feature>
<sequence>MIELVQSALFTALLAQADPGVNIDIGTADNLAGGAVGAFLTTLIVGAIMVAVAPAYTERMMADVLEEPVGSFIYGVLSLVAVLVLAFVFVITIVGILVAIPLVLVAYLLWAIGSVIAFLAIAERLIGRGDGWLKPLLIAAGLNGVLTLTGVGGLIAFCIGAAGFGAVLKSILR</sequence>
<feature type="transmembrane region" description="Helical" evidence="1">
    <location>
        <begin position="135"/>
        <end position="168"/>
    </location>
</feature>
<gene>
    <name evidence="3" type="ORF">GCU68_13310</name>
</gene>
<feature type="transmembrane region" description="Helical" evidence="1">
    <location>
        <begin position="104"/>
        <end position="123"/>
    </location>
</feature>
<evidence type="ECO:0000313" key="4">
    <source>
        <dbReference type="Proteomes" id="UP000326170"/>
    </source>
</evidence>
<reference evidence="3 4" key="1">
    <citation type="journal article" date="2007" name="Int. J. Syst. Evol. Microbiol.">
        <title>Natronorubrum sulfidifaciens sp. nov., an extremely haloalkaliphilic archaeon isolated from Aiding salt lake in Xin-Jiang, China.</title>
        <authorList>
            <person name="Cui H.L."/>
            <person name="Tohty D."/>
            <person name="Liu H.C."/>
            <person name="Liu S.J."/>
            <person name="Oren A."/>
            <person name="Zhou P.J."/>
        </authorList>
    </citation>
    <scope>NUCLEOTIDE SEQUENCE [LARGE SCALE GENOMIC DNA]</scope>
    <source>
        <strain evidence="3 4">7-3</strain>
    </source>
</reference>
<accession>A0A5P9P5K8</accession>
<keyword evidence="1" id="KW-0812">Transmembrane</keyword>
<proteinExistence type="predicted"/>
<evidence type="ECO:0000256" key="1">
    <source>
        <dbReference type="SAM" id="Phobius"/>
    </source>
</evidence>
<keyword evidence="4" id="KW-1185">Reference proteome</keyword>
<feature type="domain" description="DUF8173" evidence="2">
    <location>
        <begin position="13"/>
        <end position="169"/>
    </location>
</feature>
<evidence type="ECO:0000259" key="2">
    <source>
        <dbReference type="Pfam" id="PF26514"/>
    </source>
</evidence>
<feature type="transmembrane region" description="Helical" evidence="1">
    <location>
        <begin position="33"/>
        <end position="57"/>
    </location>
</feature>
<dbReference type="KEGG" id="nas:GCU68_13310"/>
<dbReference type="RefSeq" id="WP_152942368.1">
    <property type="nucleotide sequence ID" value="NZ_CP045488.1"/>
</dbReference>
<protein>
    <recommendedName>
        <fullName evidence="2">DUF8173 domain-containing protein</fullName>
    </recommendedName>
</protein>
<dbReference type="GeneID" id="42302039"/>
<keyword evidence="1" id="KW-0472">Membrane</keyword>
<name>A0A5P9P5K8_9EURY</name>